<evidence type="ECO:0000259" key="3">
    <source>
        <dbReference type="Pfam" id="PF26243"/>
    </source>
</evidence>
<sequence length="188" mass="20043">MTDATAEQSVTADESAAGDADDDRPEPYNGLPGAFPYAFRASDSLLFKAYVPVALLLSVAIALVFSFGLITQLAQTGSVRGGTFTFSRSFFLFVGLLLVAPLLAPVLSVARRHRRTESSVAYDRAIALSAFLFIGSLYLALLASAPAELREPTQSAVVGFFYSLPPLAGIAPPLLAILAMYLTHRLLK</sequence>
<protein>
    <recommendedName>
        <fullName evidence="3">DUF8056 domain-containing protein</fullName>
    </recommendedName>
</protein>
<evidence type="ECO:0000313" key="4">
    <source>
        <dbReference type="EMBL" id="SDW05955.1"/>
    </source>
</evidence>
<evidence type="ECO:0000256" key="1">
    <source>
        <dbReference type="SAM" id="MobiDB-lite"/>
    </source>
</evidence>
<feature type="domain" description="DUF8056" evidence="3">
    <location>
        <begin position="26"/>
        <end position="187"/>
    </location>
</feature>
<dbReference type="EMBL" id="FNOF01000001">
    <property type="protein sequence ID" value="SDW05955.1"/>
    <property type="molecule type" value="Genomic_DNA"/>
</dbReference>
<dbReference type="AlphaFoldDB" id="A0A1H2QFU3"/>
<evidence type="ECO:0000313" key="5">
    <source>
        <dbReference type="Proteomes" id="UP000182573"/>
    </source>
</evidence>
<gene>
    <name evidence="4" type="ORF">SAMN05443574_101215</name>
</gene>
<dbReference type="Proteomes" id="UP000182573">
    <property type="component" value="Unassembled WGS sequence"/>
</dbReference>
<evidence type="ECO:0000256" key="2">
    <source>
        <dbReference type="SAM" id="Phobius"/>
    </source>
</evidence>
<dbReference type="STRING" id="28442.SAMN05443574_101215"/>
<dbReference type="RefSeq" id="WP_004518440.1">
    <property type="nucleotide sequence ID" value="NZ_FNOF01000001.1"/>
</dbReference>
<keyword evidence="2" id="KW-0472">Membrane</keyword>
<proteinExistence type="predicted"/>
<accession>A0A1H2QFU3</accession>
<dbReference type="Pfam" id="PF26243">
    <property type="entry name" value="DUF8056"/>
    <property type="match status" value="1"/>
</dbReference>
<name>A0A1H2QFU3_HALVA</name>
<feature type="compositionally biased region" description="Polar residues" evidence="1">
    <location>
        <begin position="1"/>
        <end position="11"/>
    </location>
</feature>
<feature type="transmembrane region" description="Helical" evidence="2">
    <location>
        <begin position="49"/>
        <end position="70"/>
    </location>
</feature>
<dbReference type="InterPro" id="IPR058369">
    <property type="entry name" value="DUF8056"/>
</dbReference>
<feature type="transmembrane region" description="Helical" evidence="2">
    <location>
        <begin position="161"/>
        <end position="182"/>
    </location>
</feature>
<feature type="region of interest" description="Disordered" evidence="1">
    <location>
        <begin position="1"/>
        <end position="25"/>
    </location>
</feature>
<reference evidence="4 5" key="1">
    <citation type="submission" date="2016-10" db="EMBL/GenBank/DDBJ databases">
        <authorList>
            <person name="de Groot N.N."/>
        </authorList>
    </citation>
    <scope>NUCLEOTIDE SEQUENCE [LARGE SCALE GENOMIC DNA]</scope>
    <source>
        <strain evidence="4 5">DSM 3756</strain>
    </source>
</reference>
<feature type="transmembrane region" description="Helical" evidence="2">
    <location>
        <begin position="122"/>
        <end position="141"/>
    </location>
</feature>
<feature type="transmembrane region" description="Helical" evidence="2">
    <location>
        <begin position="90"/>
        <end position="110"/>
    </location>
</feature>
<keyword evidence="2" id="KW-0812">Transmembrane</keyword>
<keyword evidence="2" id="KW-1133">Transmembrane helix</keyword>
<organism evidence="4 5">
    <name type="scientific">Haloarcula vallismortis</name>
    <name type="common">Halobacterium vallismortis</name>
    <dbReference type="NCBI Taxonomy" id="28442"/>
    <lineage>
        <taxon>Archaea</taxon>
        <taxon>Methanobacteriati</taxon>
        <taxon>Methanobacteriota</taxon>
        <taxon>Stenosarchaea group</taxon>
        <taxon>Halobacteria</taxon>
        <taxon>Halobacteriales</taxon>
        <taxon>Haloarculaceae</taxon>
        <taxon>Haloarcula</taxon>
    </lineage>
</organism>